<dbReference type="EMBL" id="MT143000">
    <property type="protein sequence ID" value="QJA91612.1"/>
    <property type="molecule type" value="Genomic_DNA"/>
</dbReference>
<sequence>MKNFKLVNRLTIKNPTMALNKKALNCFLYQFKEGGFSVKQFTDWLDGKIMDIYEFTGRFGHSSRCPWCEYEGNLVQGHIRKHKKTEEDINTVKLSKQAYGLLLDYLRNGNYDALIMYVHRSCQYCINPITKGRKGMCAIPESARNKMRSVGDLRLRFNDFKTGNYGSCAVCIIYGRIPIRKEE</sequence>
<proteinExistence type="predicted"/>
<protein>
    <submittedName>
        <fullName evidence="1">Uncharacterized protein</fullName>
    </submittedName>
</protein>
<accession>A0A6M3LDD1</accession>
<dbReference type="AlphaFoldDB" id="A0A6M3LDD1"/>
<evidence type="ECO:0000313" key="1">
    <source>
        <dbReference type="EMBL" id="QJA91612.1"/>
    </source>
</evidence>
<organism evidence="1">
    <name type="scientific">viral metagenome</name>
    <dbReference type="NCBI Taxonomy" id="1070528"/>
    <lineage>
        <taxon>unclassified sequences</taxon>
        <taxon>metagenomes</taxon>
        <taxon>organismal metagenomes</taxon>
    </lineage>
</organism>
<gene>
    <name evidence="1" type="ORF">MM415B03315_0006</name>
</gene>
<reference evidence="1" key="1">
    <citation type="submission" date="2020-03" db="EMBL/GenBank/DDBJ databases">
        <title>The deep terrestrial virosphere.</title>
        <authorList>
            <person name="Holmfeldt K."/>
            <person name="Nilsson E."/>
            <person name="Simone D."/>
            <person name="Lopez-Fernandez M."/>
            <person name="Wu X."/>
            <person name="de Brujin I."/>
            <person name="Lundin D."/>
            <person name="Andersson A."/>
            <person name="Bertilsson S."/>
            <person name="Dopson M."/>
        </authorList>
    </citation>
    <scope>NUCLEOTIDE SEQUENCE</scope>
    <source>
        <strain evidence="1">MM415B03315</strain>
    </source>
</reference>
<name>A0A6M3LDD1_9ZZZZ</name>